<evidence type="ECO:0000256" key="7">
    <source>
        <dbReference type="ARBA" id="ARBA00049185"/>
    </source>
</evidence>
<evidence type="ECO:0000256" key="5">
    <source>
        <dbReference type="ARBA" id="ARBA00022679"/>
    </source>
</evidence>
<dbReference type="InterPro" id="IPR050596">
    <property type="entry name" value="AspAT/PAT-like"/>
</dbReference>
<dbReference type="Proteomes" id="UP001156882">
    <property type="component" value="Unassembled WGS sequence"/>
</dbReference>
<sequence length="389" mass="41916">MSTRPAINPDLIDTATPPIPEAQAWARAYDGAAGPLIDLSQAVPGYPPHAELLERLSRNAAEAATASYGPIEGDTALRQAYAAHVSSLYSGSVDWRDVAITTGCNQAFFVAALATAKAGDSILLPSPWYFNHKMTLDMLGIEARALACPPENGFVPDVESAAELIDATTRAIVLVTPNNPTGAVYPPQTIEAFARLCRERGLFLILDETYRDFVDGRPHDLIASGDAANTLIYLYSFSKSYCIPGHRLGALVASQTVQTQIGKILDTLQICAPRTAQGPVAWAIDGLADWREANRQEIARRTDAFRAAFQGLNGWKVDSMGAYFAFLRHPFPGRPAAAVVKELVEKAGVLCLPGPYFGPGQEGHMRVAFANAGVEQLQALRERFSRFGG</sequence>
<evidence type="ECO:0000256" key="6">
    <source>
        <dbReference type="ARBA" id="ARBA00022898"/>
    </source>
</evidence>
<dbReference type="RefSeq" id="WP_284314338.1">
    <property type="nucleotide sequence ID" value="NZ_BSPC01000048.1"/>
</dbReference>
<dbReference type="InterPro" id="IPR015421">
    <property type="entry name" value="PyrdxlP-dep_Trfase_major"/>
</dbReference>
<comment type="catalytic activity">
    <reaction evidence="7">
        <text>L-aspartate + 2-oxoglutarate = oxaloacetate + L-glutamate</text>
        <dbReference type="Rhea" id="RHEA:21824"/>
        <dbReference type="ChEBI" id="CHEBI:16452"/>
        <dbReference type="ChEBI" id="CHEBI:16810"/>
        <dbReference type="ChEBI" id="CHEBI:29985"/>
        <dbReference type="ChEBI" id="CHEBI:29991"/>
        <dbReference type="EC" id="2.6.1.1"/>
    </reaction>
</comment>
<keyword evidence="10" id="KW-1185">Reference proteome</keyword>
<dbReference type="PANTHER" id="PTHR46383">
    <property type="entry name" value="ASPARTATE AMINOTRANSFERASE"/>
    <property type="match status" value="1"/>
</dbReference>
<gene>
    <name evidence="9" type="ORF">GCM10007874_43040</name>
</gene>
<keyword evidence="4" id="KW-0032">Aminotransferase</keyword>
<evidence type="ECO:0000256" key="4">
    <source>
        <dbReference type="ARBA" id="ARBA00022576"/>
    </source>
</evidence>
<feature type="domain" description="Aminotransferase class I/classII large" evidence="8">
    <location>
        <begin position="37"/>
        <end position="383"/>
    </location>
</feature>
<dbReference type="CDD" id="cd00609">
    <property type="entry name" value="AAT_like"/>
    <property type="match status" value="1"/>
</dbReference>
<dbReference type="Pfam" id="PF00155">
    <property type="entry name" value="Aminotran_1_2"/>
    <property type="match status" value="1"/>
</dbReference>
<comment type="cofactor">
    <cofactor evidence="1">
        <name>pyridoxal 5'-phosphate</name>
        <dbReference type="ChEBI" id="CHEBI:597326"/>
    </cofactor>
</comment>
<evidence type="ECO:0000256" key="2">
    <source>
        <dbReference type="ARBA" id="ARBA00007441"/>
    </source>
</evidence>
<dbReference type="Gene3D" id="3.40.640.10">
    <property type="entry name" value="Type I PLP-dependent aspartate aminotransferase-like (Major domain)"/>
    <property type="match status" value="1"/>
</dbReference>
<evidence type="ECO:0000256" key="1">
    <source>
        <dbReference type="ARBA" id="ARBA00001933"/>
    </source>
</evidence>
<name>A0ABQ6CLQ9_9HYPH</name>
<keyword evidence="6" id="KW-0663">Pyridoxal phosphate</keyword>
<dbReference type="PANTHER" id="PTHR46383:SF1">
    <property type="entry name" value="ASPARTATE AMINOTRANSFERASE"/>
    <property type="match status" value="1"/>
</dbReference>
<evidence type="ECO:0000313" key="9">
    <source>
        <dbReference type="EMBL" id="GLS21287.1"/>
    </source>
</evidence>
<reference evidence="10" key="1">
    <citation type="journal article" date="2019" name="Int. J. Syst. Evol. Microbiol.">
        <title>The Global Catalogue of Microorganisms (GCM) 10K type strain sequencing project: providing services to taxonomists for standard genome sequencing and annotation.</title>
        <authorList>
            <consortium name="The Broad Institute Genomics Platform"/>
            <consortium name="The Broad Institute Genome Sequencing Center for Infectious Disease"/>
            <person name="Wu L."/>
            <person name="Ma J."/>
        </authorList>
    </citation>
    <scope>NUCLEOTIDE SEQUENCE [LARGE SCALE GENOMIC DNA]</scope>
    <source>
        <strain evidence="10">NBRC 101365</strain>
    </source>
</reference>
<keyword evidence="5" id="KW-0808">Transferase</keyword>
<protein>
    <recommendedName>
        <fullName evidence="3">aspartate transaminase</fullName>
        <ecNumber evidence="3">2.6.1.1</ecNumber>
    </recommendedName>
</protein>
<evidence type="ECO:0000313" key="10">
    <source>
        <dbReference type="Proteomes" id="UP001156882"/>
    </source>
</evidence>
<organism evidence="9 10">
    <name type="scientific">Labrys miyagiensis</name>
    <dbReference type="NCBI Taxonomy" id="346912"/>
    <lineage>
        <taxon>Bacteria</taxon>
        <taxon>Pseudomonadati</taxon>
        <taxon>Pseudomonadota</taxon>
        <taxon>Alphaproteobacteria</taxon>
        <taxon>Hyphomicrobiales</taxon>
        <taxon>Xanthobacteraceae</taxon>
        <taxon>Labrys</taxon>
    </lineage>
</organism>
<dbReference type="EMBL" id="BSPC01000048">
    <property type="protein sequence ID" value="GLS21287.1"/>
    <property type="molecule type" value="Genomic_DNA"/>
</dbReference>
<dbReference type="SUPFAM" id="SSF53383">
    <property type="entry name" value="PLP-dependent transferases"/>
    <property type="match status" value="1"/>
</dbReference>
<evidence type="ECO:0000259" key="8">
    <source>
        <dbReference type="Pfam" id="PF00155"/>
    </source>
</evidence>
<dbReference type="InterPro" id="IPR015424">
    <property type="entry name" value="PyrdxlP-dep_Trfase"/>
</dbReference>
<dbReference type="NCBIfam" id="NF005732">
    <property type="entry name" value="PRK07550.1"/>
    <property type="match status" value="1"/>
</dbReference>
<dbReference type="EC" id="2.6.1.1" evidence="3"/>
<accession>A0ABQ6CLQ9</accession>
<comment type="caution">
    <text evidence="9">The sequence shown here is derived from an EMBL/GenBank/DDBJ whole genome shotgun (WGS) entry which is preliminary data.</text>
</comment>
<evidence type="ECO:0000256" key="3">
    <source>
        <dbReference type="ARBA" id="ARBA00012753"/>
    </source>
</evidence>
<comment type="similarity">
    <text evidence="2">Belongs to the class-I pyridoxal-phosphate-dependent aminotransferase family.</text>
</comment>
<dbReference type="InterPro" id="IPR004839">
    <property type="entry name" value="Aminotransferase_I/II_large"/>
</dbReference>
<proteinExistence type="inferred from homology"/>